<evidence type="ECO:0000256" key="1">
    <source>
        <dbReference type="SAM" id="MobiDB-lite"/>
    </source>
</evidence>
<name>A0A0E9SXF4_ANGAN</name>
<organism evidence="2">
    <name type="scientific">Anguilla anguilla</name>
    <name type="common">European freshwater eel</name>
    <name type="synonym">Muraena anguilla</name>
    <dbReference type="NCBI Taxonomy" id="7936"/>
    <lineage>
        <taxon>Eukaryota</taxon>
        <taxon>Metazoa</taxon>
        <taxon>Chordata</taxon>
        <taxon>Craniata</taxon>
        <taxon>Vertebrata</taxon>
        <taxon>Euteleostomi</taxon>
        <taxon>Actinopterygii</taxon>
        <taxon>Neopterygii</taxon>
        <taxon>Teleostei</taxon>
        <taxon>Anguilliformes</taxon>
        <taxon>Anguillidae</taxon>
        <taxon>Anguilla</taxon>
    </lineage>
</organism>
<feature type="region of interest" description="Disordered" evidence="1">
    <location>
        <begin position="1"/>
        <end position="24"/>
    </location>
</feature>
<protein>
    <submittedName>
        <fullName evidence="2">Uncharacterized protein</fullName>
    </submittedName>
</protein>
<dbReference type="EMBL" id="GBXM01108349">
    <property type="protein sequence ID" value="JAH00228.1"/>
    <property type="molecule type" value="Transcribed_RNA"/>
</dbReference>
<evidence type="ECO:0000313" key="2">
    <source>
        <dbReference type="EMBL" id="JAH45932.1"/>
    </source>
</evidence>
<dbReference type="AlphaFoldDB" id="A0A0E9SXF4"/>
<proteinExistence type="predicted"/>
<reference evidence="2" key="1">
    <citation type="submission" date="2014-11" db="EMBL/GenBank/DDBJ databases">
        <authorList>
            <person name="Amaro Gonzalez C."/>
        </authorList>
    </citation>
    <scope>NUCLEOTIDE SEQUENCE</scope>
</reference>
<accession>A0A0E9SXF4</accession>
<reference evidence="2" key="2">
    <citation type="journal article" date="2015" name="Fish Shellfish Immunol.">
        <title>Early steps in the European eel (Anguilla anguilla)-Vibrio vulnificus interaction in the gills: Role of the RtxA13 toxin.</title>
        <authorList>
            <person name="Callol A."/>
            <person name="Pajuelo D."/>
            <person name="Ebbesson L."/>
            <person name="Teles M."/>
            <person name="MacKenzie S."/>
            <person name="Amaro C."/>
        </authorList>
    </citation>
    <scope>NUCLEOTIDE SEQUENCE</scope>
</reference>
<sequence>MSGPSMHAVNKCPHSLPRAVNQSD</sequence>
<dbReference type="EMBL" id="GBXM01062645">
    <property type="protein sequence ID" value="JAH45932.1"/>
    <property type="molecule type" value="Transcribed_RNA"/>
</dbReference>